<dbReference type="PANTHER" id="PTHR47027">
    <property type="entry name" value="REVERSE TRANSCRIPTASE DOMAIN-CONTAINING PROTEIN"/>
    <property type="match status" value="1"/>
</dbReference>
<evidence type="ECO:0000256" key="1">
    <source>
        <dbReference type="SAM" id="MobiDB-lite"/>
    </source>
</evidence>
<accession>A0ABQ8SYF9</accession>
<reference evidence="2 3" key="1">
    <citation type="journal article" date="2022" name="Allergy">
        <title>Genome assembly and annotation of Periplaneta americana reveal a comprehensive cockroach allergen profile.</title>
        <authorList>
            <person name="Wang L."/>
            <person name="Xiong Q."/>
            <person name="Saelim N."/>
            <person name="Wang L."/>
            <person name="Nong W."/>
            <person name="Wan A.T."/>
            <person name="Shi M."/>
            <person name="Liu X."/>
            <person name="Cao Q."/>
            <person name="Hui J.H.L."/>
            <person name="Sookrung N."/>
            <person name="Leung T.F."/>
            <person name="Tungtrongchitr A."/>
            <person name="Tsui S.K.W."/>
        </authorList>
    </citation>
    <scope>NUCLEOTIDE SEQUENCE [LARGE SCALE GENOMIC DNA]</scope>
    <source>
        <strain evidence="2">PWHHKU_190912</strain>
    </source>
</reference>
<organism evidence="2 3">
    <name type="scientific">Periplaneta americana</name>
    <name type="common">American cockroach</name>
    <name type="synonym">Blatta americana</name>
    <dbReference type="NCBI Taxonomy" id="6978"/>
    <lineage>
        <taxon>Eukaryota</taxon>
        <taxon>Metazoa</taxon>
        <taxon>Ecdysozoa</taxon>
        <taxon>Arthropoda</taxon>
        <taxon>Hexapoda</taxon>
        <taxon>Insecta</taxon>
        <taxon>Pterygota</taxon>
        <taxon>Neoptera</taxon>
        <taxon>Polyneoptera</taxon>
        <taxon>Dictyoptera</taxon>
        <taxon>Blattodea</taxon>
        <taxon>Blattoidea</taxon>
        <taxon>Blattidae</taxon>
        <taxon>Blattinae</taxon>
        <taxon>Periplaneta</taxon>
    </lineage>
</organism>
<dbReference type="EMBL" id="JAJSOF020000019">
    <property type="protein sequence ID" value="KAJ4438692.1"/>
    <property type="molecule type" value="Genomic_DNA"/>
</dbReference>
<proteinExistence type="predicted"/>
<name>A0ABQ8SYF9_PERAM</name>
<sequence length="426" mass="50177">MSGEEYNACSSVLCKVKVMFYLTTLATAEVISASPDVPEFYPAGVLLHASKSTDMSVAILADTAYSLRKKKFDAQIICKSQKEGVRMIRERATWFTKGRLAEAIKLVLFVSRLIMRTASFLGLVKLSFIIHTDDDIDNKISKFLNIAGTIKSVFKSSQVQRHTRLKIYKTLALPVLAYGSEAWTLRKCDERRLTTAEMRFMRKTAGYSLLDHHRNVEILKKLKIDSTVHYLQQYRLQWQTHAKRMDRSRWPRQILSYVPRGRRNLGRPRKRWQETYCGWLAINYSCKGQWLDSLLTELSIKTTDNETQQLVHYRRAWNRRPFLVNNTGIAEALTATFVQTCQTDTKRDRQRQRDTERRTETQRETDRDTERYRETDRDKERQTDTERDRDGERQTGAQREIDSYTDRHKERQTERYGETDRDKKRD</sequence>
<dbReference type="Proteomes" id="UP001148838">
    <property type="component" value="Unassembled WGS sequence"/>
</dbReference>
<evidence type="ECO:0000313" key="3">
    <source>
        <dbReference type="Proteomes" id="UP001148838"/>
    </source>
</evidence>
<feature type="compositionally biased region" description="Basic and acidic residues" evidence="1">
    <location>
        <begin position="344"/>
        <end position="426"/>
    </location>
</feature>
<evidence type="ECO:0000313" key="2">
    <source>
        <dbReference type="EMBL" id="KAJ4438692.1"/>
    </source>
</evidence>
<protein>
    <submittedName>
        <fullName evidence="2">Uncharacterized protein</fullName>
    </submittedName>
</protein>
<comment type="caution">
    <text evidence="2">The sequence shown here is derived from an EMBL/GenBank/DDBJ whole genome shotgun (WGS) entry which is preliminary data.</text>
</comment>
<dbReference type="PANTHER" id="PTHR47027:SF20">
    <property type="entry name" value="REVERSE TRANSCRIPTASE-LIKE PROTEIN WITH RNA-DIRECTED DNA POLYMERASE DOMAIN"/>
    <property type="match status" value="1"/>
</dbReference>
<gene>
    <name evidence="2" type="ORF">ANN_14639</name>
</gene>
<feature type="region of interest" description="Disordered" evidence="1">
    <location>
        <begin position="342"/>
        <end position="426"/>
    </location>
</feature>
<keyword evidence="3" id="KW-1185">Reference proteome</keyword>